<gene>
    <name evidence="10" type="ORF">LTLLF_111700</name>
</gene>
<sequence length="486" mass="55507">MFARSLPLCLLLTVAVESHLGALGPKNVSQKDAEFERTYADDVNSELVNIYTFNHTVTRNRTEGVRVSVNVLNKQKEAPLLFVVRQKEAVVSFQVPLILRGLYQRKYLYQKVERTLCQPPTKNESEVQFFYVDVSTLSPVNTTYQLRVNRVDNFVLRTGEPFTFNTTAAQPQECGIPKHFGLFYAMGTALMMEGLLSACYHVCPNYTNFQFDTSFMYMIAGLCMLKLYQKRHPDINASAYSAYACLAIVIFFSVLGVVFGKGNTAFWIVFSVIHIISTLLLSTQLYYMGRWKLDSGIFRRILHVLYTDCIRQCSGPLYTVPAPLPDPSSSDSLLPVGWIKDRMVLLVMGNIINWSLAAYGLIMRPNDFASYLLAIGICNLLLYFAFYIIMKLRSGERIKLIPLLCIICTSVVWGFALFFFFQGLSTWQKTPAESREHNRDCILLDFFDDHDIWHFLSSIAMFGSFLVLLTLDDDLDTVQRDKIYVF</sequence>
<dbReference type="Pfam" id="PF13965">
    <property type="entry name" value="SID-1_RNA_chan"/>
    <property type="match status" value="1"/>
</dbReference>
<dbReference type="AlphaFoldDB" id="A0A8J6GYM2"/>
<keyword evidence="5 8" id="KW-1133">Transmembrane helix</keyword>
<evidence type="ECO:0000256" key="9">
    <source>
        <dbReference type="SAM" id="SignalP"/>
    </source>
</evidence>
<proteinExistence type="inferred from homology"/>
<keyword evidence="7" id="KW-0325">Glycoprotein</keyword>
<dbReference type="PANTHER" id="PTHR12185">
    <property type="entry name" value="SID1 TRANSMEMBRANE FAMILY MEMEBER"/>
    <property type="match status" value="1"/>
</dbReference>
<accession>A0A8J6GYM2</accession>
<protein>
    <submittedName>
        <fullName evidence="10">SID1 transmembrane family member 2</fullName>
    </submittedName>
</protein>
<dbReference type="InterPro" id="IPR025958">
    <property type="entry name" value="SID1_TM_fam"/>
</dbReference>
<evidence type="ECO:0000256" key="8">
    <source>
        <dbReference type="SAM" id="Phobius"/>
    </source>
</evidence>
<feature type="transmembrane region" description="Helical" evidence="8">
    <location>
        <begin position="368"/>
        <end position="389"/>
    </location>
</feature>
<dbReference type="GO" id="GO:0005764">
    <property type="term" value="C:lysosome"/>
    <property type="evidence" value="ECO:0007669"/>
    <property type="project" value="TreeGrafter"/>
</dbReference>
<feature type="transmembrane region" description="Helical" evidence="8">
    <location>
        <begin position="401"/>
        <end position="421"/>
    </location>
</feature>
<organism evidence="10 11">
    <name type="scientific">Microtus ochrogaster</name>
    <name type="common">Prairie vole</name>
    <dbReference type="NCBI Taxonomy" id="79684"/>
    <lineage>
        <taxon>Eukaryota</taxon>
        <taxon>Metazoa</taxon>
        <taxon>Chordata</taxon>
        <taxon>Craniata</taxon>
        <taxon>Vertebrata</taxon>
        <taxon>Euteleostomi</taxon>
        <taxon>Mammalia</taxon>
        <taxon>Eutheria</taxon>
        <taxon>Euarchontoglires</taxon>
        <taxon>Glires</taxon>
        <taxon>Rodentia</taxon>
        <taxon>Myomorpha</taxon>
        <taxon>Muroidea</taxon>
        <taxon>Cricetidae</taxon>
        <taxon>Arvicolinae</taxon>
        <taxon>Microtus</taxon>
    </lineage>
</organism>
<name>A0A8J6GYM2_MICOH</name>
<evidence type="ECO:0000256" key="5">
    <source>
        <dbReference type="ARBA" id="ARBA00022989"/>
    </source>
</evidence>
<comment type="subcellular location">
    <subcellularLocation>
        <location evidence="1">Membrane</location>
        <topology evidence="1">Multi-pass membrane protein</topology>
    </subcellularLocation>
</comment>
<evidence type="ECO:0000256" key="1">
    <source>
        <dbReference type="ARBA" id="ARBA00004141"/>
    </source>
</evidence>
<dbReference type="GO" id="GO:0005886">
    <property type="term" value="C:plasma membrane"/>
    <property type="evidence" value="ECO:0007669"/>
    <property type="project" value="TreeGrafter"/>
</dbReference>
<evidence type="ECO:0000256" key="3">
    <source>
        <dbReference type="ARBA" id="ARBA00022692"/>
    </source>
</evidence>
<feature type="chain" id="PRO_5035196287" evidence="9">
    <location>
        <begin position="19"/>
        <end position="486"/>
    </location>
</feature>
<comment type="similarity">
    <text evidence="2">Belongs to the SID1 family.</text>
</comment>
<keyword evidence="3 8" id="KW-0812">Transmembrane</keyword>
<dbReference type="PANTHER" id="PTHR12185:SF16">
    <property type="entry name" value="SID1 TRANSMEMBRANE FAMILY MEMBER 2"/>
    <property type="match status" value="1"/>
</dbReference>
<keyword evidence="6 8" id="KW-0472">Membrane</keyword>
<feature type="signal peptide" evidence="9">
    <location>
        <begin position="1"/>
        <end position="18"/>
    </location>
</feature>
<dbReference type="Proteomes" id="UP000710432">
    <property type="component" value="Unassembled WGS sequence"/>
</dbReference>
<keyword evidence="4 9" id="KW-0732">Signal</keyword>
<evidence type="ECO:0000256" key="7">
    <source>
        <dbReference type="ARBA" id="ARBA00023180"/>
    </source>
</evidence>
<evidence type="ECO:0000256" key="6">
    <source>
        <dbReference type="ARBA" id="ARBA00023136"/>
    </source>
</evidence>
<dbReference type="EMBL" id="JAATJU010004698">
    <property type="protein sequence ID" value="KAH0519590.1"/>
    <property type="molecule type" value="Genomic_DNA"/>
</dbReference>
<feature type="transmembrane region" description="Helical" evidence="8">
    <location>
        <begin position="265"/>
        <end position="287"/>
    </location>
</feature>
<evidence type="ECO:0000256" key="2">
    <source>
        <dbReference type="ARBA" id="ARBA00006618"/>
    </source>
</evidence>
<evidence type="ECO:0000313" key="10">
    <source>
        <dbReference type="EMBL" id="KAH0519590.1"/>
    </source>
</evidence>
<dbReference type="GO" id="GO:0003725">
    <property type="term" value="F:double-stranded RNA binding"/>
    <property type="evidence" value="ECO:0007669"/>
    <property type="project" value="TreeGrafter"/>
</dbReference>
<feature type="transmembrane region" description="Helical" evidence="8">
    <location>
        <begin position="240"/>
        <end position="259"/>
    </location>
</feature>
<feature type="transmembrane region" description="Helical" evidence="8">
    <location>
        <begin position="452"/>
        <end position="471"/>
    </location>
</feature>
<evidence type="ECO:0000313" key="11">
    <source>
        <dbReference type="Proteomes" id="UP000710432"/>
    </source>
</evidence>
<comment type="caution">
    <text evidence="10">The sequence shown here is derived from an EMBL/GenBank/DDBJ whole genome shotgun (WGS) entry which is preliminary data.</text>
</comment>
<reference evidence="10" key="1">
    <citation type="submission" date="2020-03" db="EMBL/GenBank/DDBJ databases">
        <title>Studies in the Genomics of Life Span.</title>
        <authorList>
            <person name="Glass D."/>
        </authorList>
    </citation>
    <scope>NUCLEOTIDE SEQUENCE</scope>
    <source>
        <strain evidence="10">LTLLF</strain>
        <tissue evidence="10">Muscle</tissue>
    </source>
</reference>
<dbReference type="GO" id="GO:0051033">
    <property type="term" value="F:RNA transmembrane transporter activity"/>
    <property type="evidence" value="ECO:0007669"/>
    <property type="project" value="TreeGrafter"/>
</dbReference>
<evidence type="ECO:0000256" key="4">
    <source>
        <dbReference type="ARBA" id="ARBA00022729"/>
    </source>
</evidence>
<feature type="transmembrane region" description="Helical" evidence="8">
    <location>
        <begin position="343"/>
        <end position="362"/>
    </location>
</feature>